<dbReference type="EMBL" id="JBJIAB010000037">
    <property type="protein sequence ID" value="MFL0167630.1"/>
    <property type="molecule type" value="Genomic_DNA"/>
</dbReference>
<protein>
    <recommendedName>
        <fullName evidence="4">ABC transmembrane type-1 domain-containing protein</fullName>
    </recommendedName>
</protein>
<keyword evidence="1" id="KW-1133">Transmembrane helix</keyword>
<dbReference type="RefSeq" id="WP_406762378.1">
    <property type="nucleotide sequence ID" value="NZ_JBJIAB010000037.1"/>
</dbReference>
<keyword evidence="1" id="KW-0812">Transmembrane</keyword>
<evidence type="ECO:0000313" key="3">
    <source>
        <dbReference type="Proteomes" id="UP001623600"/>
    </source>
</evidence>
<dbReference type="Proteomes" id="UP001623600">
    <property type="component" value="Unassembled WGS sequence"/>
</dbReference>
<keyword evidence="3" id="KW-1185">Reference proteome</keyword>
<comment type="caution">
    <text evidence="2">The sequence shown here is derived from an EMBL/GenBank/DDBJ whole genome shotgun (WGS) entry which is preliminary data.</text>
</comment>
<evidence type="ECO:0000313" key="2">
    <source>
        <dbReference type="EMBL" id="MFL0167630.1"/>
    </source>
</evidence>
<organism evidence="2 3">
    <name type="scientific">Candidatus Clostridium helianthi</name>
    <dbReference type="NCBI Taxonomy" id="3381660"/>
    <lineage>
        <taxon>Bacteria</taxon>
        <taxon>Bacillati</taxon>
        <taxon>Bacillota</taxon>
        <taxon>Clostridia</taxon>
        <taxon>Eubacteriales</taxon>
        <taxon>Clostridiaceae</taxon>
        <taxon>Clostridium</taxon>
    </lineage>
</organism>
<proteinExistence type="predicted"/>
<keyword evidence="1" id="KW-0472">Membrane</keyword>
<evidence type="ECO:0000256" key="1">
    <source>
        <dbReference type="SAM" id="Phobius"/>
    </source>
</evidence>
<sequence>MDFISSKSHFYMVLAIVGAVLTICGDVSPLILYGILIDRIIIYSTKKLGI</sequence>
<feature type="transmembrane region" description="Helical" evidence="1">
    <location>
        <begin position="12"/>
        <end position="37"/>
    </location>
</feature>
<name>A0ABW8SAF9_9CLOT</name>
<reference evidence="2 3" key="1">
    <citation type="submission" date="2024-11" db="EMBL/GenBank/DDBJ databases">
        <authorList>
            <person name="Heng Y.C."/>
            <person name="Lim A.C.H."/>
            <person name="Lee J.K.Y."/>
            <person name="Kittelmann S."/>
        </authorList>
    </citation>
    <scope>NUCLEOTIDE SEQUENCE [LARGE SCALE GENOMIC DNA]</scope>
    <source>
        <strain evidence="2 3">WILCCON 0112</strain>
    </source>
</reference>
<gene>
    <name evidence="2" type="ORF">ACJDTP_21390</name>
</gene>
<evidence type="ECO:0008006" key="4">
    <source>
        <dbReference type="Google" id="ProtNLM"/>
    </source>
</evidence>
<accession>A0ABW8SAF9</accession>